<dbReference type="PANTHER" id="PTHR45969:SF33">
    <property type="entry name" value="RING ZINC FINGER PROTEIN-RELATED"/>
    <property type="match status" value="1"/>
</dbReference>
<dbReference type="InterPro" id="IPR001841">
    <property type="entry name" value="Znf_RING"/>
</dbReference>
<dbReference type="Proteomes" id="UP000317650">
    <property type="component" value="Chromosome 5"/>
</dbReference>
<keyword evidence="2 4" id="KW-0863">Zinc-finger</keyword>
<gene>
    <name evidence="6" type="ORF">C4D60_Mb05t15360</name>
</gene>
<reference evidence="6 7" key="1">
    <citation type="journal article" date="2019" name="Nat. Plants">
        <title>Genome sequencing of Musa balbisiana reveals subgenome evolution and function divergence in polyploid bananas.</title>
        <authorList>
            <person name="Yao X."/>
        </authorList>
    </citation>
    <scope>NUCLEOTIDE SEQUENCE [LARGE SCALE GENOMIC DNA]</scope>
    <source>
        <strain evidence="7">cv. DH-PKW</strain>
        <tissue evidence="6">Leaves</tissue>
    </source>
</reference>
<proteinExistence type="predicted"/>
<name>A0A4S8JWB2_MUSBA</name>
<feature type="domain" description="RING-type" evidence="5">
    <location>
        <begin position="103"/>
        <end position="146"/>
    </location>
</feature>
<dbReference type="PANTHER" id="PTHR45969">
    <property type="entry name" value="RING ZINC FINGER PROTEIN-RELATED"/>
    <property type="match status" value="1"/>
</dbReference>
<evidence type="ECO:0000256" key="2">
    <source>
        <dbReference type="ARBA" id="ARBA00022771"/>
    </source>
</evidence>
<evidence type="ECO:0000256" key="4">
    <source>
        <dbReference type="PROSITE-ProRule" id="PRU00175"/>
    </source>
</evidence>
<comment type="caution">
    <text evidence="6">The sequence shown here is derived from an EMBL/GenBank/DDBJ whole genome shotgun (WGS) entry which is preliminary data.</text>
</comment>
<evidence type="ECO:0000256" key="3">
    <source>
        <dbReference type="ARBA" id="ARBA00022833"/>
    </source>
</evidence>
<accession>A0A4S8JWB2</accession>
<dbReference type="GO" id="GO:0061630">
    <property type="term" value="F:ubiquitin protein ligase activity"/>
    <property type="evidence" value="ECO:0007669"/>
    <property type="project" value="TreeGrafter"/>
</dbReference>
<keyword evidence="7" id="KW-1185">Reference proteome</keyword>
<dbReference type="GO" id="GO:0008270">
    <property type="term" value="F:zinc ion binding"/>
    <property type="evidence" value="ECO:0007669"/>
    <property type="project" value="UniProtKB-KW"/>
</dbReference>
<dbReference type="InterPro" id="IPR013083">
    <property type="entry name" value="Znf_RING/FYVE/PHD"/>
</dbReference>
<keyword evidence="1" id="KW-0479">Metal-binding</keyword>
<dbReference type="GO" id="GO:0016567">
    <property type="term" value="P:protein ubiquitination"/>
    <property type="evidence" value="ECO:0007669"/>
    <property type="project" value="TreeGrafter"/>
</dbReference>
<keyword evidence="3" id="KW-0862">Zinc</keyword>
<evidence type="ECO:0000259" key="5">
    <source>
        <dbReference type="PROSITE" id="PS50089"/>
    </source>
</evidence>
<organism evidence="6 7">
    <name type="scientific">Musa balbisiana</name>
    <name type="common">Banana</name>
    <dbReference type="NCBI Taxonomy" id="52838"/>
    <lineage>
        <taxon>Eukaryota</taxon>
        <taxon>Viridiplantae</taxon>
        <taxon>Streptophyta</taxon>
        <taxon>Embryophyta</taxon>
        <taxon>Tracheophyta</taxon>
        <taxon>Spermatophyta</taxon>
        <taxon>Magnoliopsida</taxon>
        <taxon>Liliopsida</taxon>
        <taxon>Zingiberales</taxon>
        <taxon>Musaceae</taxon>
        <taxon>Musa</taxon>
    </lineage>
</organism>
<dbReference type="InterPro" id="IPR011016">
    <property type="entry name" value="Znf_RING-CH"/>
</dbReference>
<dbReference type="STRING" id="52838.A0A4S8JWB2"/>
<dbReference type="Gene3D" id="3.30.40.10">
    <property type="entry name" value="Zinc/RING finger domain, C3HC4 (zinc finger)"/>
    <property type="match status" value="1"/>
</dbReference>
<evidence type="ECO:0000256" key="1">
    <source>
        <dbReference type="ARBA" id="ARBA00022723"/>
    </source>
</evidence>
<dbReference type="Pfam" id="PF13639">
    <property type="entry name" value="zf-RING_2"/>
    <property type="match status" value="1"/>
</dbReference>
<dbReference type="EMBL" id="PYDT01000003">
    <property type="protein sequence ID" value="THU66553.1"/>
    <property type="molecule type" value="Genomic_DNA"/>
</dbReference>
<sequence>MGFPAGYSELLLLPRIFLHIALILGSVRRLVFWVFHAVGLGDLVDSDAPWPENSGHSQLDHHHHHHQQPSQFRSVSAMLIQEALPVVRYEELVAAGQHVGGSCAVCLCEFEDAEEVRRLSNCRHVFHRGCLDRWLEYDQRTCPLCRTQLVGEETQDALDDQMWAAAGVPDSYYDDYYSFPFVSPSPSSPSSLLLPHQLFSSY</sequence>
<dbReference type="SMART" id="SM00744">
    <property type="entry name" value="RINGv"/>
    <property type="match status" value="1"/>
</dbReference>
<dbReference type="PROSITE" id="PS50089">
    <property type="entry name" value="ZF_RING_2"/>
    <property type="match status" value="1"/>
</dbReference>
<protein>
    <recommendedName>
        <fullName evidence="5">RING-type domain-containing protein</fullName>
    </recommendedName>
</protein>
<evidence type="ECO:0000313" key="7">
    <source>
        <dbReference type="Proteomes" id="UP000317650"/>
    </source>
</evidence>
<evidence type="ECO:0000313" key="6">
    <source>
        <dbReference type="EMBL" id="THU66553.1"/>
    </source>
</evidence>
<dbReference type="SUPFAM" id="SSF57850">
    <property type="entry name" value="RING/U-box"/>
    <property type="match status" value="1"/>
</dbReference>
<dbReference type="AlphaFoldDB" id="A0A4S8JWB2"/>
<dbReference type="SMART" id="SM00184">
    <property type="entry name" value="RING"/>
    <property type="match status" value="1"/>
</dbReference>